<proteinExistence type="predicted"/>
<protein>
    <submittedName>
        <fullName evidence="2">Uncharacterized protein</fullName>
    </submittedName>
</protein>
<dbReference type="Proteomes" id="UP001215598">
    <property type="component" value="Unassembled WGS sequence"/>
</dbReference>
<evidence type="ECO:0000256" key="1">
    <source>
        <dbReference type="SAM" id="SignalP"/>
    </source>
</evidence>
<comment type="caution">
    <text evidence="2">The sequence shown here is derived from an EMBL/GenBank/DDBJ whole genome shotgun (WGS) entry which is preliminary data.</text>
</comment>
<keyword evidence="1" id="KW-0732">Signal</keyword>
<dbReference type="AlphaFoldDB" id="A0AAD7HQ62"/>
<evidence type="ECO:0000313" key="3">
    <source>
        <dbReference type="Proteomes" id="UP001215598"/>
    </source>
</evidence>
<feature type="signal peptide" evidence="1">
    <location>
        <begin position="1"/>
        <end position="29"/>
    </location>
</feature>
<feature type="chain" id="PRO_5042227631" evidence="1">
    <location>
        <begin position="30"/>
        <end position="78"/>
    </location>
</feature>
<evidence type="ECO:0000313" key="2">
    <source>
        <dbReference type="EMBL" id="KAJ7725810.1"/>
    </source>
</evidence>
<gene>
    <name evidence="2" type="ORF">B0H16DRAFT_1593882</name>
</gene>
<organism evidence="2 3">
    <name type="scientific">Mycena metata</name>
    <dbReference type="NCBI Taxonomy" id="1033252"/>
    <lineage>
        <taxon>Eukaryota</taxon>
        <taxon>Fungi</taxon>
        <taxon>Dikarya</taxon>
        <taxon>Basidiomycota</taxon>
        <taxon>Agaricomycotina</taxon>
        <taxon>Agaricomycetes</taxon>
        <taxon>Agaricomycetidae</taxon>
        <taxon>Agaricales</taxon>
        <taxon>Marasmiineae</taxon>
        <taxon>Mycenaceae</taxon>
        <taxon>Mycena</taxon>
    </lineage>
</organism>
<dbReference type="EMBL" id="JARKIB010000191">
    <property type="protein sequence ID" value="KAJ7725810.1"/>
    <property type="molecule type" value="Genomic_DNA"/>
</dbReference>
<keyword evidence="3" id="KW-1185">Reference proteome</keyword>
<accession>A0AAD7HQ62</accession>
<reference evidence="2" key="1">
    <citation type="submission" date="2023-03" db="EMBL/GenBank/DDBJ databases">
        <title>Massive genome expansion in bonnet fungi (Mycena s.s.) driven by repeated elements and novel gene families across ecological guilds.</title>
        <authorList>
            <consortium name="Lawrence Berkeley National Laboratory"/>
            <person name="Harder C.B."/>
            <person name="Miyauchi S."/>
            <person name="Viragh M."/>
            <person name="Kuo A."/>
            <person name="Thoen E."/>
            <person name="Andreopoulos B."/>
            <person name="Lu D."/>
            <person name="Skrede I."/>
            <person name="Drula E."/>
            <person name="Henrissat B."/>
            <person name="Morin E."/>
            <person name="Kohler A."/>
            <person name="Barry K."/>
            <person name="LaButti K."/>
            <person name="Morin E."/>
            <person name="Salamov A."/>
            <person name="Lipzen A."/>
            <person name="Mereny Z."/>
            <person name="Hegedus B."/>
            <person name="Baldrian P."/>
            <person name="Stursova M."/>
            <person name="Weitz H."/>
            <person name="Taylor A."/>
            <person name="Grigoriev I.V."/>
            <person name="Nagy L.G."/>
            <person name="Martin F."/>
            <person name="Kauserud H."/>
        </authorList>
    </citation>
    <scope>NUCLEOTIDE SEQUENCE</scope>
    <source>
        <strain evidence="2">CBHHK182m</strain>
    </source>
</reference>
<sequence>MLPVLSFRRRPSISFILSAMSFLGLGARAEFCSSSAHGYATRPPNAIQVQGRISLDIAAPQPRTFPATAGDTPQTRAP</sequence>
<name>A0AAD7HQ62_9AGAR</name>